<keyword evidence="1" id="KW-1133">Transmembrane helix</keyword>
<dbReference type="Pfam" id="PF15061">
    <property type="entry name" value="MITRAC7_Phoenixin"/>
    <property type="match status" value="1"/>
</dbReference>
<proteinExistence type="predicted"/>
<keyword evidence="1" id="KW-0472">Membrane</keyword>
<dbReference type="RefSeq" id="XP_035443086.1">
    <property type="nucleotide sequence ID" value="XM_035587193.2"/>
</dbReference>
<dbReference type="Proteomes" id="UP000829999">
    <property type="component" value="Chromosome 9"/>
</dbReference>
<dbReference type="OrthoDB" id="8755372at2759"/>
<evidence type="ECO:0000313" key="3">
    <source>
        <dbReference type="Proteomes" id="UP000829999"/>
    </source>
</evidence>
<dbReference type="EMBL" id="ODYU01001573">
    <property type="protein sequence ID" value="SOQ37980.1"/>
    <property type="molecule type" value="Genomic_DNA"/>
</dbReference>
<organism evidence="2">
    <name type="scientific">Spodoptera frugiperda</name>
    <name type="common">Fall armyworm</name>
    <dbReference type="NCBI Taxonomy" id="7108"/>
    <lineage>
        <taxon>Eukaryota</taxon>
        <taxon>Metazoa</taxon>
        <taxon>Ecdysozoa</taxon>
        <taxon>Arthropoda</taxon>
        <taxon>Hexapoda</taxon>
        <taxon>Insecta</taxon>
        <taxon>Pterygota</taxon>
        <taxon>Neoptera</taxon>
        <taxon>Endopterygota</taxon>
        <taxon>Lepidoptera</taxon>
        <taxon>Glossata</taxon>
        <taxon>Ditrysia</taxon>
        <taxon>Noctuoidea</taxon>
        <taxon>Noctuidae</taxon>
        <taxon>Amphipyrinae</taxon>
        <taxon>Spodoptera</taxon>
    </lineage>
</organism>
<dbReference type="GO" id="GO:0033617">
    <property type="term" value="P:mitochondrial respiratory chain complex IV assembly"/>
    <property type="evidence" value="ECO:0007669"/>
    <property type="project" value="InterPro"/>
</dbReference>
<name>A0A2H1VAV2_SPOFR</name>
<protein>
    <submittedName>
        <fullName evidence="2">SFRICE_008415</fullName>
    </submittedName>
    <submittedName>
        <fullName evidence="4">Small integral membrane protein 20</fullName>
    </submittedName>
</protein>
<evidence type="ECO:0000313" key="2">
    <source>
        <dbReference type="EMBL" id="SOQ37980.1"/>
    </source>
</evidence>
<dbReference type="GeneID" id="118271200"/>
<dbReference type="PANTHER" id="PTHR34923">
    <property type="entry name" value="SMALL INTEGRAL MEMBRANE PROTEIN 20"/>
    <property type="match status" value="1"/>
</dbReference>
<evidence type="ECO:0000256" key="1">
    <source>
        <dbReference type="SAM" id="Phobius"/>
    </source>
</evidence>
<gene>
    <name evidence="4" type="primary">LOC118271200</name>
    <name evidence="2" type="ORF">SFRICE_008415</name>
</gene>
<accession>A0A2H1VAV2</accession>
<feature type="transmembrane region" description="Helical" evidence="1">
    <location>
        <begin position="6"/>
        <end position="33"/>
    </location>
</feature>
<dbReference type="AlphaFoldDB" id="A0A2H1VAV2"/>
<keyword evidence="3" id="KW-1185">Reference proteome</keyword>
<dbReference type="PANTHER" id="PTHR34923:SF1">
    <property type="entry name" value="SMALL INTEGRAL MEMBRANE PROTEIN 20"/>
    <property type="match status" value="1"/>
</dbReference>
<dbReference type="InterPro" id="IPR027917">
    <property type="entry name" value="MITRAC7/Phoenixin"/>
</dbReference>
<sequence>MAFFRGWRYAAFVSGFVGFIGLALYPIAIAPMIDPSEYRKIQKEARKNIRQEDIQPGNMKIWTDPFGRKKPERESD</sequence>
<reference evidence="2" key="1">
    <citation type="submission" date="2016-07" db="EMBL/GenBank/DDBJ databases">
        <authorList>
            <person name="Bretaudeau A."/>
        </authorList>
    </citation>
    <scope>NUCLEOTIDE SEQUENCE</scope>
    <source>
        <strain evidence="2">Rice</strain>
        <tissue evidence="2">Whole body</tissue>
    </source>
</reference>
<evidence type="ECO:0000313" key="4">
    <source>
        <dbReference type="RefSeq" id="XP_035443086.1"/>
    </source>
</evidence>
<reference evidence="4" key="2">
    <citation type="submission" date="2025-04" db="UniProtKB">
        <authorList>
            <consortium name="RefSeq"/>
        </authorList>
    </citation>
    <scope>IDENTIFICATION</scope>
    <source>
        <tissue evidence="4">Whole larval tissue</tissue>
    </source>
</reference>
<keyword evidence="1" id="KW-0812">Transmembrane</keyword>
<dbReference type="GO" id="GO:0005743">
    <property type="term" value="C:mitochondrial inner membrane"/>
    <property type="evidence" value="ECO:0007669"/>
    <property type="project" value="TreeGrafter"/>
</dbReference>